<dbReference type="PROSITE" id="PS50244">
    <property type="entry name" value="S5A_REDUCTASE"/>
    <property type="match status" value="1"/>
</dbReference>
<feature type="transmembrane region" description="Helical" evidence="1">
    <location>
        <begin position="93"/>
        <end position="116"/>
    </location>
</feature>
<dbReference type="InterPro" id="IPR010721">
    <property type="entry name" value="UstE-like"/>
</dbReference>
<gene>
    <name evidence="2" type="ORF">P280DRAFT_437151</name>
</gene>
<accession>A0A6A6RN02</accession>
<dbReference type="EMBL" id="MU006807">
    <property type="protein sequence ID" value="KAF2635444.1"/>
    <property type="molecule type" value="Genomic_DNA"/>
</dbReference>
<keyword evidence="3" id="KW-1185">Reference proteome</keyword>
<dbReference type="Proteomes" id="UP000799753">
    <property type="component" value="Unassembled WGS sequence"/>
</dbReference>
<dbReference type="GO" id="GO:0016020">
    <property type="term" value="C:membrane"/>
    <property type="evidence" value="ECO:0007669"/>
    <property type="project" value="TreeGrafter"/>
</dbReference>
<feature type="transmembrane region" description="Helical" evidence="1">
    <location>
        <begin position="137"/>
        <end position="159"/>
    </location>
</feature>
<name>A0A6A6RN02_9PLEO</name>
<sequence>MVLQTLLHATNYRTPLLRTLIPTVALAYGIQTAAALPSIAAQSERFYDLSGSLTYLSCTAVSLALPYLRARSVGSVGGLGEYLSAPAPGQTGWWWRHVVLSVAVGGWAVRLGTFLFQRITTDNGTDSRFDKIRSSPAKFYIAFFAQATWVSLCTLPVVLINSLPRSAFAIARLAHVTPSKIPQPLSATPYWTDIFGLAIFLFGLVFEVTADRQKSAWLKEKKEKKHEEDFLTRGLWARSRHPNYFGEITLWCGIAVAAGGVLVRAPALGGLGLGSVWGAKVVVAGLCAASPGFVTFLLTRVSGIPLSEGKYDGKFGDREDYRRWKRETPVLVPRVL</sequence>
<keyword evidence="1" id="KW-0472">Membrane</keyword>
<dbReference type="AlphaFoldDB" id="A0A6A6RN02"/>
<dbReference type="PANTHER" id="PTHR32251">
    <property type="entry name" value="3-OXO-5-ALPHA-STEROID 4-DEHYDROGENASE"/>
    <property type="match status" value="1"/>
</dbReference>
<organism evidence="2 3">
    <name type="scientific">Massarina eburnea CBS 473.64</name>
    <dbReference type="NCBI Taxonomy" id="1395130"/>
    <lineage>
        <taxon>Eukaryota</taxon>
        <taxon>Fungi</taxon>
        <taxon>Dikarya</taxon>
        <taxon>Ascomycota</taxon>
        <taxon>Pezizomycotina</taxon>
        <taxon>Dothideomycetes</taxon>
        <taxon>Pleosporomycetidae</taxon>
        <taxon>Pleosporales</taxon>
        <taxon>Massarineae</taxon>
        <taxon>Massarinaceae</taxon>
        <taxon>Massarina</taxon>
    </lineage>
</organism>
<dbReference type="PANTHER" id="PTHR32251:SF17">
    <property type="entry name" value="STEROID 5-ALPHA REDUCTASE C-TERMINAL DOMAIN-CONTAINING PROTEIN"/>
    <property type="match status" value="1"/>
</dbReference>
<feature type="transmembrane region" description="Helical" evidence="1">
    <location>
        <begin position="248"/>
        <end position="265"/>
    </location>
</feature>
<dbReference type="Gene3D" id="1.20.120.1630">
    <property type="match status" value="1"/>
</dbReference>
<evidence type="ECO:0000256" key="1">
    <source>
        <dbReference type="SAM" id="Phobius"/>
    </source>
</evidence>
<reference evidence="2" key="1">
    <citation type="journal article" date="2020" name="Stud. Mycol.">
        <title>101 Dothideomycetes genomes: a test case for predicting lifestyles and emergence of pathogens.</title>
        <authorList>
            <person name="Haridas S."/>
            <person name="Albert R."/>
            <person name="Binder M."/>
            <person name="Bloem J."/>
            <person name="Labutti K."/>
            <person name="Salamov A."/>
            <person name="Andreopoulos B."/>
            <person name="Baker S."/>
            <person name="Barry K."/>
            <person name="Bills G."/>
            <person name="Bluhm B."/>
            <person name="Cannon C."/>
            <person name="Castanera R."/>
            <person name="Culley D."/>
            <person name="Daum C."/>
            <person name="Ezra D."/>
            <person name="Gonzalez J."/>
            <person name="Henrissat B."/>
            <person name="Kuo A."/>
            <person name="Liang C."/>
            <person name="Lipzen A."/>
            <person name="Lutzoni F."/>
            <person name="Magnuson J."/>
            <person name="Mondo S."/>
            <person name="Nolan M."/>
            <person name="Ohm R."/>
            <person name="Pangilinan J."/>
            <person name="Park H.-J."/>
            <person name="Ramirez L."/>
            <person name="Alfaro M."/>
            <person name="Sun H."/>
            <person name="Tritt A."/>
            <person name="Yoshinaga Y."/>
            <person name="Zwiers L.-H."/>
            <person name="Turgeon B."/>
            <person name="Goodwin S."/>
            <person name="Spatafora J."/>
            <person name="Crous P."/>
            <person name="Grigoriev I."/>
        </authorList>
    </citation>
    <scope>NUCLEOTIDE SEQUENCE</scope>
    <source>
        <strain evidence="2">CBS 473.64</strain>
    </source>
</reference>
<feature type="transmembrane region" description="Helical" evidence="1">
    <location>
        <begin position="277"/>
        <end position="298"/>
    </location>
</feature>
<evidence type="ECO:0000313" key="2">
    <source>
        <dbReference type="EMBL" id="KAF2635444.1"/>
    </source>
</evidence>
<protein>
    <submittedName>
        <fullName evidence="2">DUF1295-domain-containing protein</fullName>
    </submittedName>
</protein>
<evidence type="ECO:0000313" key="3">
    <source>
        <dbReference type="Proteomes" id="UP000799753"/>
    </source>
</evidence>
<dbReference type="Pfam" id="PF06966">
    <property type="entry name" value="DUF1295"/>
    <property type="match status" value="1"/>
</dbReference>
<feature type="transmembrane region" description="Helical" evidence="1">
    <location>
        <begin position="20"/>
        <end position="41"/>
    </location>
</feature>
<dbReference type="OrthoDB" id="201504at2759"/>
<keyword evidence="1" id="KW-0812">Transmembrane</keyword>
<proteinExistence type="predicted"/>
<feature type="transmembrane region" description="Helical" evidence="1">
    <location>
        <begin position="190"/>
        <end position="210"/>
    </location>
</feature>
<keyword evidence="1" id="KW-1133">Transmembrane helix</keyword>